<dbReference type="OrthoDB" id="3200163at2759"/>
<reference evidence="2" key="2">
    <citation type="submission" date="2012-06" db="EMBL/GenBank/DDBJ databases">
        <title>Comparative genomic analyses of Aspergillus oryzae 3.042 and A. oryzae RIB40 for soy-sauce fermentation.</title>
        <authorList>
            <person name="Zhao G."/>
            <person name="Hou L."/>
            <person name="Wang C."/>
            <person name="Cao X."/>
        </authorList>
    </citation>
    <scope>NUCLEOTIDE SEQUENCE [LARGE SCALE GENOMIC DNA]</scope>
    <source>
        <strain evidence="2">3.042</strain>
    </source>
</reference>
<proteinExistence type="predicted"/>
<reference evidence="1 2" key="1">
    <citation type="journal article" date="2012" name="Eukaryot. Cell">
        <title>Draft genome sequence of Aspergillus oryzae strain 3.042.</title>
        <authorList>
            <person name="Zhao G."/>
            <person name="Yao Y."/>
            <person name="Qi W."/>
            <person name="Wang C."/>
            <person name="Hou L."/>
            <person name="Zeng B."/>
            <person name="Cao X."/>
        </authorList>
    </citation>
    <scope>NUCLEOTIDE SEQUENCE [LARGE SCALE GENOMIC DNA]</scope>
    <source>
        <strain evidence="1 2">3.042</strain>
    </source>
</reference>
<sequence length="252" mass="29014">MVIDKRLPRLDLVRKAHLELWSWDGSIKLDSDTWDVHITSGRGLKVSFVMSTYIHFSHYRCIRCKEKQVESVKRRTYTTWLTPLSFTPEFTIPVSDICPWHNNQGVVRADYGDQDYHQDHFKQLEGYNAFRAMVFLLFPGVWSKVLGQQVFIADDERDSVVDDLNTATDRLGGIIKDATDRYMFEVYHDAEVAVVVLPDDVLNFLREQKEQSPENEVIGMARSMKFGPTSCLADSVVQEVEDIHRGGRSGDH</sequence>
<evidence type="ECO:0000313" key="1">
    <source>
        <dbReference type="EMBL" id="EIT75467.1"/>
    </source>
</evidence>
<dbReference type="EMBL" id="AKHY01000175">
    <property type="protein sequence ID" value="EIT75467.1"/>
    <property type="molecule type" value="Genomic_DNA"/>
</dbReference>
<comment type="caution">
    <text evidence="1">The sequence shown here is derived from an EMBL/GenBank/DDBJ whole genome shotgun (WGS) entry which is preliminary data.</text>
</comment>
<protein>
    <submittedName>
        <fullName evidence="1">Uncharacterized protein</fullName>
    </submittedName>
</protein>
<accession>I7ZU49</accession>
<organism evidence="1 2">
    <name type="scientific">Aspergillus oryzae (strain 3.042)</name>
    <name type="common">Yellow koji mold</name>
    <dbReference type="NCBI Taxonomy" id="1160506"/>
    <lineage>
        <taxon>Eukaryota</taxon>
        <taxon>Fungi</taxon>
        <taxon>Dikarya</taxon>
        <taxon>Ascomycota</taxon>
        <taxon>Pezizomycotina</taxon>
        <taxon>Eurotiomycetes</taxon>
        <taxon>Eurotiomycetidae</taxon>
        <taxon>Eurotiales</taxon>
        <taxon>Aspergillaceae</taxon>
        <taxon>Aspergillus</taxon>
        <taxon>Aspergillus subgen. Circumdati</taxon>
    </lineage>
</organism>
<evidence type="ECO:0000313" key="2">
    <source>
        <dbReference type="Proteomes" id="UP000002812"/>
    </source>
</evidence>
<name>I7ZU49_ASPO3</name>
<dbReference type="Proteomes" id="UP000002812">
    <property type="component" value="Unassembled WGS sequence"/>
</dbReference>
<gene>
    <name evidence="1" type="ORF">Ao3042_08501</name>
</gene>
<dbReference type="HOGENOM" id="CLU_1348658_0_0_1"/>
<dbReference type="AlphaFoldDB" id="I7ZU49"/>